<dbReference type="InterPro" id="IPR037215">
    <property type="entry name" value="GUN4-like_sf"/>
</dbReference>
<dbReference type="RefSeq" id="WP_058183711.1">
    <property type="nucleotide sequence ID" value="NZ_LMTZ01000089.1"/>
</dbReference>
<feature type="region of interest" description="Disordered" evidence="1">
    <location>
        <begin position="193"/>
        <end position="249"/>
    </location>
</feature>
<dbReference type="SUPFAM" id="SSF140869">
    <property type="entry name" value="GUN4-like"/>
    <property type="match status" value="1"/>
</dbReference>
<evidence type="ECO:0000313" key="5">
    <source>
        <dbReference type="Proteomes" id="UP000053372"/>
    </source>
</evidence>
<feature type="region of interest" description="Disordered" evidence="1">
    <location>
        <begin position="141"/>
        <end position="163"/>
    </location>
</feature>
<protein>
    <recommendedName>
        <fullName evidence="3">TIR domain-containing protein</fullName>
    </recommendedName>
</protein>
<comment type="caution">
    <text evidence="4">The sequence shown here is derived from an EMBL/GenBank/DDBJ whole genome shotgun (WGS) entry which is preliminary data.</text>
</comment>
<keyword evidence="5" id="KW-1185">Reference proteome</keyword>
<feature type="transmembrane region" description="Helical" evidence="2">
    <location>
        <begin position="170"/>
        <end position="191"/>
    </location>
</feature>
<keyword evidence="2" id="KW-0812">Transmembrane</keyword>
<feature type="compositionally biased region" description="Low complexity" evidence="1">
    <location>
        <begin position="145"/>
        <end position="163"/>
    </location>
</feature>
<evidence type="ECO:0000259" key="3">
    <source>
        <dbReference type="PROSITE" id="PS50104"/>
    </source>
</evidence>
<dbReference type="CDD" id="cd16383">
    <property type="entry name" value="GUN4"/>
    <property type="match status" value="1"/>
</dbReference>
<feature type="domain" description="TIR" evidence="3">
    <location>
        <begin position="2"/>
        <end position="142"/>
    </location>
</feature>
<gene>
    <name evidence="4" type="ORF">BC008_29375</name>
</gene>
<dbReference type="SMART" id="SM00255">
    <property type="entry name" value="TIR"/>
    <property type="match status" value="1"/>
</dbReference>
<proteinExistence type="predicted"/>
<evidence type="ECO:0000256" key="2">
    <source>
        <dbReference type="SAM" id="Phobius"/>
    </source>
</evidence>
<sequence length="397" mass="45033">MKQPQIFLAHASEDKPEVEKIYKRLERKGYKPWMDKKDLLPGQNWQVEIPNAIKQSQIFIACFSHVSVNKEGYIQQELRLALNQYTQMPPGRIFLIPLKLDDCEIPNLQLPEQGVNLRDLNWQDYRDKGAFENLVRSIESERSKTTLSPTASSSSGGKSPTNTPSFNNRWFASIWGVVILLLVGVPTGIVLRNQYPPKGTRISSTKTPTQTPEQPTQRKTASPTATPEPPTPRKTASPNPTPEAPPAESLNADYSKLENLLKQGNWKEADEETFKVMLKVTKREREGSFDKESIGNFPCPDLKKIDELWVKYSNGKFGFSVQKSIVQKKGFNLNDTKDYESFLVIIGWYDDYVKFTPYEQTALNGSRTGQLPQRVAINSGKFKWFSSLVPRTVACNI</sequence>
<evidence type="ECO:0000256" key="1">
    <source>
        <dbReference type="SAM" id="MobiDB-lite"/>
    </source>
</evidence>
<organism evidence="4 5">
    <name type="scientific">Mastigocoleus testarum BC008</name>
    <dbReference type="NCBI Taxonomy" id="371196"/>
    <lineage>
        <taxon>Bacteria</taxon>
        <taxon>Bacillati</taxon>
        <taxon>Cyanobacteriota</taxon>
        <taxon>Cyanophyceae</taxon>
        <taxon>Nostocales</taxon>
        <taxon>Hapalosiphonaceae</taxon>
        <taxon>Mastigocoleus</taxon>
    </lineage>
</organism>
<evidence type="ECO:0000313" key="4">
    <source>
        <dbReference type="EMBL" id="KST67301.1"/>
    </source>
</evidence>
<keyword evidence="2" id="KW-1133">Transmembrane helix</keyword>
<dbReference type="Gene3D" id="1.25.40.620">
    <property type="match status" value="1"/>
</dbReference>
<name>A0A0V7ZRM9_9CYAN</name>
<dbReference type="PANTHER" id="PTHR34800:SF1">
    <property type="entry name" value="TETRAPYRROLE-BINDING PROTEIN, CHLOROPLASTIC"/>
    <property type="match status" value="1"/>
</dbReference>
<dbReference type="PROSITE" id="PS50104">
    <property type="entry name" value="TIR"/>
    <property type="match status" value="1"/>
</dbReference>
<dbReference type="Pfam" id="PF13676">
    <property type="entry name" value="TIR_2"/>
    <property type="match status" value="1"/>
</dbReference>
<dbReference type="PANTHER" id="PTHR34800">
    <property type="entry name" value="TETRAPYRROLE-BINDING PROTEIN, CHLOROPLASTIC"/>
    <property type="match status" value="1"/>
</dbReference>
<dbReference type="AlphaFoldDB" id="A0A0V7ZRM9"/>
<dbReference type="Pfam" id="PF05419">
    <property type="entry name" value="GUN4"/>
    <property type="match status" value="1"/>
</dbReference>
<feature type="compositionally biased region" description="Low complexity" evidence="1">
    <location>
        <begin position="205"/>
        <end position="225"/>
    </location>
</feature>
<dbReference type="GO" id="GO:0007165">
    <property type="term" value="P:signal transduction"/>
    <property type="evidence" value="ECO:0007669"/>
    <property type="project" value="InterPro"/>
</dbReference>
<dbReference type="Proteomes" id="UP000053372">
    <property type="component" value="Unassembled WGS sequence"/>
</dbReference>
<dbReference type="SUPFAM" id="SSF52200">
    <property type="entry name" value="Toll/Interleukin receptor TIR domain"/>
    <property type="match status" value="1"/>
</dbReference>
<dbReference type="EMBL" id="LMTZ01000089">
    <property type="protein sequence ID" value="KST67301.1"/>
    <property type="molecule type" value="Genomic_DNA"/>
</dbReference>
<keyword evidence="2" id="KW-0472">Membrane</keyword>
<reference evidence="4 5" key="1">
    <citation type="journal article" date="2015" name="Genome Announc.">
        <title>Draft Genome of the Euendolithic (true boring) Cyanobacterium Mastigocoleus testarum strain BC008.</title>
        <authorList>
            <person name="Guida B.S."/>
            <person name="Garcia-Pichel F."/>
        </authorList>
    </citation>
    <scope>NUCLEOTIDE SEQUENCE [LARGE SCALE GENOMIC DNA]</scope>
    <source>
        <strain evidence="4 5">BC008</strain>
    </source>
</reference>
<dbReference type="InterPro" id="IPR035897">
    <property type="entry name" value="Toll_tir_struct_dom_sf"/>
</dbReference>
<dbReference type="InterPro" id="IPR008629">
    <property type="entry name" value="GUN4-like"/>
</dbReference>
<dbReference type="Gene3D" id="3.40.50.10140">
    <property type="entry name" value="Toll/interleukin-1 receptor homology (TIR) domain"/>
    <property type="match status" value="1"/>
</dbReference>
<accession>A0A0V7ZRM9</accession>
<dbReference type="GO" id="GO:0046906">
    <property type="term" value="F:tetrapyrrole binding"/>
    <property type="evidence" value="ECO:0007669"/>
    <property type="project" value="TreeGrafter"/>
</dbReference>
<dbReference type="InterPro" id="IPR000157">
    <property type="entry name" value="TIR_dom"/>
</dbReference>
<dbReference type="Gene3D" id="1.10.10.1770">
    <property type="entry name" value="Gun4-like"/>
    <property type="match status" value="1"/>
</dbReference>